<organism evidence="2 3">
    <name type="scientific">Kibdelosporangium lantanae</name>
    <dbReference type="NCBI Taxonomy" id="1497396"/>
    <lineage>
        <taxon>Bacteria</taxon>
        <taxon>Bacillati</taxon>
        <taxon>Actinomycetota</taxon>
        <taxon>Actinomycetes</taxon>
        <taxon>Pseudonocardiales</taxon>
        <taxon>Pseudonocardiaceae</taxon>
        <taxon>Kibdelosporangium</taxon>
    </lineage>
</organism>
<dbReference type="EMBL" id="JBHTIS010001998">
    <property type="protein sequence ID" value="MFD1049134.1"/>
    <property type="molecule type" value="Genomic_DNA"/>
</dbReference>
<evidence type="ECO:0000313" key="2">
    <source>
        <dbReference type="EMBL" id="MFD1049134.1"/>
    </source>
</evidence>
<gene>
    <name evidence="2" type="ORF">ACFQ1S_28155</name>
</gene>
<feature type="region of interest" description="Disordered" evidence="1">
    <location>
        <begin position="1"/>
        <end position="55"/>
    </location>
</feature>
<feature type="compositionally biased region" description="Basic and acidic residues" evidence="1">
    <location>
        <begin position="11"/>
        <end position="31"/>
    </location>
</feature>
<evidence type="ECO:0000256" key="1">
    <source>
        <dbReference type="SAM" id="MobiDB-lite"/>
    </source>
</evidence>
<reference evidence="3" key="1">
    <citation type="journal article" date="2019" name="Int. J. Syst. Evol. Microbiol.">
        <title>The Global Catalogue of Microorganisms (GCM) 10K type strain sequencing project: providing services to taxonomists for standard genome sequencing and annotation.</title>
        <authorList>
            <consortium name="The Broad Institute Genomics Platform"/>
            <consortium name="The Broad Institute Genome Sequencing Center for Infectious Disease"/>
            <person name="Wu L."/>
            <person name="Ma J."/>
        </authorList>
    </citation>
    <scope>NUCLEOTIDE SEQUENCE [LARGE SCALE GENOMIC DNA]</scope>
    <source>
        <strain evidence="3">JCM 31486</strain>
    </source>
</reference>
<accession>A0ABW3MIU6</accession>
<name>A0ABW3MIU6_9PSEU</name>
<sequence>MTRHGHPTPARRVDQLRRAHYRNPRDGDRRTPWGADGPGEELGRHPRRRVRIDGGPESVLTAGDVFYEPESTRIARFDAGEDGVTFLGYFPLGPGETAELTLLDG</sequence>
<comment type="caution">
    <text evidence="2">The sequence shown here is derived from an EMBL/GenBank/DDBJ whole genome shotgun (WGS) entry which is preliminary data.</text>
</comment>
<keyword evidence="3" id="KW-1185">Reference proteome</keyword>
<evidence type="ECO:0000313" key="3">
    <source>
        <dbReference type="Proteomes" id="UP001597045"/>
    </source>
</evidence>
<dbReference type="Proteomes" id="UP001597045">
    <property type="component" value="Unassembled WGS sequence"/>
</dbReference>
<proteinExistence type="predicted"/>
<protein>
    <submittedName>
        <fullName evidence="2">Uncharacterized protein</fullName>
    </submittedName>
</protein>